<gene>
    <name evidence="2" type="ORF">ATI53_1003138</name>
</gene>
<dbReference type="OrthoDB" id="7870521at2"/>
<dbReference type="RefSeq" id="WP_111549707.1">
    <property type="nucleotide sequence ID" value="NZ_LIQE01000002.1"/>
</dbReference>
<accession>A0A327YN92</accession>
<feature type="region of interest" description="Disordered" evidence="1">
    <location>
        <begin position="1"/>
        <end position="63"/>
    </location>
</feature>
<protein>
    <submittedName>
        <fullName evidence="2">Uncharacterized protein</fullName>
    </submittedName>
</protein>
<sequence length="63" mass="6954">MKTPDTPDTPTDAAKAPVRESKLKPTGSSREPGAKRSIFDDSYGPVGAETRKPWSRHTRKDKD</sequence>
<name>A0A327YN92_9RHOB</name>
<feature type="compositionally biased region" description="Low complexity" evidence="1">
    <location>
        <begin position="1"/>
        <end position="16"/>
    </location>
</feature>
<comment type="caution">
    <text evidence="2">The sequence shown here is derived from an EMBL/GenBank/DDBJ whole genome shotgun (WGS) entry which is preliminary data.</text>
</comment>
<dbReference type="AlphaFoldDB" id="A0A327YN92"/>
<reference evidence="2 3" key="1">
    <citation type="submission" date="2018-06" db="EMBL/GenBank/DDBJ databases">
        <title>Genomic Encyclopedia of Archaeal and Bacterial Type Strains, Phase II (KMG-II): from individual species to whole genera.</title>
        <authorList>
            <person name="Goeker M."/>
        </authorList>
    </citation>
    <scope>NUCLEOTIDE SEQUENCE [LARGE SCALE GENOMIC DNA]</scope>
    <source>
        <strain evidence="2 3">DSM 22011</strain>
    </source>
</reference>
<organism evidence="2 3">
    <name type="scientific">Salipiger aestuarii</name>
    <dbReference type="NCBI Taxonomy" id="568098"/>
    <lineage>
        <taxon>Bacteria</taxon>
        <taxon>Pseudomonadati</taxon>
        <taxon>Pseudomonadota</taxon>
        <taxon>Alphaproteobacteria</taxon>
        <taxon>Rhodobacterales</taxon>
        <taxon>Roseobacteraceae</taxon>
        <taxon>Salipiger</taxon>
    </lineage>
</organism>
<dbReference type="EMBL" id="QLMG01000003">
    <property type="protein sequence ID" value="RAK21982.1"/>
    <property type="molecule type" value="Genomic_DNA"/>
</dbReference>
<dbReference type="Proteomes" id="UP000249165">
    <property type="component" value="Unassembled WGS sequence"/>
</dbReference>
<evidence type="ECO:0000313" key="3">
    <source>
        <dbReference type="Proteomes" id="UP000249165"/>
    </source>
</evidence>
<feature type="compositionally biased region" description="Basic residues" evidence="1">
    <location>
        <begin position="53"/>
        <end position="63"/>
    </location>
</feature>
<keyword evidence="3" id="KW-1185">Reference proteome</keyword>
<evidence type="ECO:0000313" key="2">
    <source>
        <dbReference type="EMBL" id="RAK21982.1"/>
    </source>
</evidence>
<proteinExistence type="predicted"/>
<evidence type="ECO:0000256" key="1">
    <source>
        <dbReference type="SAM" id="MobiDB-lite"/>
    </source>
</evidence>